<accession>X0YI77</accession>
<organism evidence="1">
    <name type="scientific">marine sediment metagenome</name>
    <dbReference type="NCBI Taxonomy" id="412755"/>
    <lineage>
        <taxon>unclassified sequences</taxon>
        <taxon>metagenomes</taxon>
        <taxon>ecological metagenomes</taxon>
    </lineage>
</organism>
<proteinExistence type="predicted"/>
<feature type="non-terminal residue" evidence="1">
    <location>
        <position position="1"/>
    </location>
</feature>
<dbReference type="AlphaFoldDB" id="X0YI77"/>
<comment type="caution">
    <text evidence="1">The sequence shown here is derived from an EMBL/GenBank/DDBJ whole genome shotgun (WGS) entry which is preliminary data.</text>
</comment>
<gene>
    <name evidence="1" type="ORF">S01H1_85206</name>
</gene>
<sequence length="29" mass="3245">SAVCGDCFEKIFIRCEAKVDEILNKKGDL</sequence>
<evidence type="ECO:0000313" key="1">
    <source>
        <dbReference type="EMBL" id="GAG48298.1"/>
    </source>
</evidence>
<reference evidence="1" key="1">
    <citation type="journal article" date="2014" name="Front. Microbiol.">
        <title>High frequency of phylogenetically diverse reductive dehalogenase-homologous genes in deep subseafloor sedimentary metagenomes.</title>
        <authorList>
            <person name="Kawai M."/>
            <person name="Futagami T."/>
            <person name="Toyoda A."/>
            <person name="Takaki Y."/>
            <person name="Nishi S."/>
            <person name="Hori S."/>
            <person name="Arai W."/>
            <person name="Tsubouchi T."/>
            <person name="Morono Y."/>
            <person name="Uchiyama I."/>
            <person name="Ito T."/>
            <person name="Fujiyama A."/>
            <person name="Inagaki F."/>
            <person name="Takami H."/>
        </authorList>
    </citation>
    <scope>NUCLEOTIDE SEQUENCE</scope>
    <source>
        <strain evidence="1">Expedition CK06-06</strain>
    </source>
</reference>
<name>X0YI77_9ZZZZ</name>
<protein>
    <submittedName>
        <fullName evidence="1">Uncharacterized protein</fullName>
    </submittedName>
</protein>
<dbReference type="EMBL" id="BARS01058422">
    <property type="protein sequence ID" value="GAG48298.1"/>
    <property type="molecule type" value="Genomic_DNA"/>
</dbReference>